<feature type="region of interest" description="Disordered" evidence="1">
    <location>
        <begin position="1"/>
        <end position="40"/>
    </location>
</feature>
<evidence type="ECO:0000313" key="3">
    <source>
        <dbReference type="Proteomes" id="UP000673691"/>
    </source>
</evidence>
<sequence>MHGQTISRPTHTHTRTSVARLTGQPQRQKKKKNNLGELRSFRNSTRVKILAAPTNLKIKRVTVRRDARGDSDLQHVPTYKAKQMLAVLSS</sequence>
<dbReference type="AlphaFoldDB" id="A0A8H7ZUF2"/>
<proteinExistence type="predicted"/>
<protein>
    <submittedName>
        <fullName evidence="2">Uncharacterized protein</fullName>
    </submittedName>
</protein>
<reference evidence="2 3" key="1">
    <citation type="journal article" name="Sci. Rep.">
        <title>Genome-scale phylogenetic analyses confirm Olpidium as the closest living zoosporic fungus to the non-flagellated, terrestrial fungi.</title>
        <authorList>
            <person name="Chang Y."/>
            <person name="Rochon D."/>
            <person name="Sekimoto S."/>
            <person name="Wang Y."/>
            <person name="Chovatia M."/>
            <person name="Sandor L."/>
            <person name="Salamov A."/>
            <person name="Grigoriev I.V."/>
            <person name="Stajich J.E."/>
            <person name="Spatafora J.W."/>
        </authorList>
    </citation>
    <scope>NUCLEOTIDE SEQUENCE [LARGE SCALE GENOMIC DNA]</scope>
    <source>
        <strain evidence="2">S191</strain>
    </source>
</reference>
<comment type="caution">
    <text evidence="2">The sequence shown here is derived from an EMBL/GenBank/DDBJ whole genome shotgun (WGS) entry which is preliminary data.</text>
</comment>
<name>A0A8H7ZUF2_9FUNG</name>
<evidence type="ECO:0000256" key="1">
    <source>
        <dbReference type="SAM" id="MobiDB-lite"/>
    </source>
</evidence>
<feature type="compositionally biased region" description="Polar residues" evidence="1">
    <location>
        <begin position="1"/>
        <end position="26"/>
    </location>
</feature>
<dbReference type="EMBL" id="JAEFCI010006483">
    <property type="protein sequence ID" value="KAG5459656.1"/>
    <property type="molecule type" value="Genomic_DNA"/>
</dbReference>
<gene>
    <name evidence="2" type="ORF">BJ554DRAFT_8396</name>
</gene>
<accession>A0A8H7ZUF2</accession>
<organism evidence="2 3">
    <name type="scientific">Olpidium bornovanus</name>
    <dbReference type="NCBI Taxonomy" id="278681"/>
    <lineage>
        <taxon>Eukaryota</taxon>
        <taxon>Fungi</taxon>
        <taxon>Fungi incertae sedis</taxon>
        <taxon>Olpidiomycota</taxon>
        <taxon>Olpidiomycotina</taxon>
        <taxon>Olpidiomycetes</taxon>
        <taxon>Olpidiales</taxon>
        <taxon>Olpidiaceae</taxon>
        <taxon>Olpidium</taxon>
    </lineage>
</organism>
<evidence type="ECO:0000313" key="2">
    <source>
        <dbReference type="EMBL" id="KAG5459656.1"/>
    </source>
</evidence>
<keyword evidence="3" id="KW-1185">Reference proteome</keyword>
<dbReference type="Proteomes" id="UP000673691">
    <property type="component" value="Unassembled WGS sequence"/>
</dbReference>